<evidence type="ECO:0000313" key="1">
    <source>
        <dbReference type="EMBL" id="UXH77563.1"/>
    </source>
</evidence>
<keyword evidence="2" id="KW-1185">Reference proteome</keyword>
<dbReference type="EMBL" id="CP104562">
    <property type="protein sequence ID" value="UXH77563.1"/>
    <property type="molecule type" value="Genomic_DNA"/>
</dbReference>
<name>A0ABY6AZ46_9BURK</name>
<dbReference type="Proteomes" id="UP001064933">
    <property type="component" value="Chromosome"/>
</dbReference>
<gene>
    <name evidence="1" type="ORF">N4261_21630</name>
</gene>
<reference evidence="1" key="1">
    <citation type="submission" date="2022-10" db="EMBL/GenBank/DDBJ databases">
        <title>Characterization and whole genome sequencing of a new Roseateles species, isolated from fresh water.</title>
        <authorList>
            <person name="Guliayeva D.Y."/>
            <person name="Akhremchuk A.E."/>
            <person name="Sikolenko M.A."/>
            <person name="Valentovich L.N."/>
            <person name="Sidarenka A.V."/>
        </authorList>
    </citation>
    <scope>NUCLEOTIDE SEQUENCE</scope>
    <source>
        <strain evidence="1">BIM B-1768</strain>
    </source>
</reference>
<dbReference type="RefSeq" id="WP_261757314.1">
    <property type="nucleotide sequence ID" value="NZ_CP104562.2"/>
</dbReference>
<organism evidence="1 2">
    <name type="scientific">Roseateles amylovorans</name>
    <dbReference type="NCBI Taxonomy" id="2978473"/>
    <lineage>
        <taxon>Bacteria</taxon>
        <taxon>Pseudomonadati</taxon>
        <taxon>Pseudomonadota</taxon>
        <taxon>Betaproteobacteria</taxon>
        <taxon>Burkholderiales</taxon>
        <taxon>Sphaerotilaceae</taxon>
        <taxon>Roseateles</taxon>
    </lineage>
</organism>
<protein>
    <submittedName>
        <fullName evidence="1">Uncharacterized protein</fullName>
    </submittedName>
</protein>
<accession>A0ABY6AZ46</accession>
<sequence>MPPPPLPEKLKAAWLRHMAQEHPNWHPGTEGWQCAAHALVQFFDASAAAGHLPCALPSRAADLVWHLWLDIDALGLAHWQRARYGRILPHREHPPGEDTREALARCLVRACRIERRSPVKGQLPLLFRVDAVLQTPEGWAYHRRRDRVIVHRDLDAAGHPHPHAWPRDELRPAALLGFRLIGATEAGHLTRRTDGRDGGGSGSGCGTAGVDGDCGSSCGSCGGSSCGSGCGS</sequence>
<evidence type="ECO:0000313" key="2">
    <source>
        <dbReference type="Proteomes" id="UP001064933"/>
    </source>
</evidence>
<proteinExistence type="predicted"/>